<protein>
    <submittedName>
        <fullName evidence="2">Uncharacterized protein</fullName>
    </submittedName>
</protein>
<reference evidence="2" key="1">
    <citation type="journal article" date="2020" name="Nature">
        <title>Giant virus diversity and host interactions through global metagenomics.</title>
        <authorList>
            <person name="Schulz F."/>
            <person name="Roux S."/>
            <person name="Paez-Espino D."/>
            <person name="Jungbluth S."/>
            <person name="Walsh D.A."/>
            <person name="Denef V.J."/>
            <person name="McMahon K.D."/>
            <person name="Konstantinidis K.T."/>
            <person name="Eloe-Fadrosh E.A."/>
            <person name="Kyrpides N.C."/>
            <person name="Woyke T."/>
        </authorList>
    </citation>
    <scope>NUCLEOTIDE SEQUENCE</scope>
    <source>
        <strain evidence="2">GVMAG-M-3300027963-41</strain>
    </source>
</reference>
<feature type="region of interest" description="Disordered" evidence="1">
    <location>
        <begin position="33"/>
        <end position="57"/>
    </location>
</feature>
<dbReference type="AlphaFoldDB" id="A0A6C0LPI3"/>
<proteinExistence type="predicted"/>
<evidence type="ECO:0000256" key="1">
    <source>
        <dbReference type="SAM" id="MobiDB-lite"/>
    </source>
</evidence>
<name>A0A6C0LPI3_9ZZZZ</name>
<evidence type="ECO:0000313" key="2">
    <source>
        <dbReference type="EMBL" id="QHU31878.1"/>
    </source>
</evidence>
<accession>A0A6C0LPI3</accession>
<sequence>MPTTNFDASLTTARRKQLALYGWRLNDQYSYNPQTKNAEQAPSAGARGTGPSGQTYTDIIQGGFLTGQTNANANPGATATCNTTGGCSASVTLQGFVRNSPANSRSLGGSTNS</sequence>
<dbReference type="EMBL" id="MN740533">
    <property type="protein sequence ID" value="QHU31878.1"/>
    <property type="molecule type" value="Genomic_DNA"/>
</dbReference>
<organism evidence="2">
    <name type="scientific">viral metagenome</name>
    <dbReference type="NCBI Taxonomy" id="1070528"/>
    <lineage>
        <taxon>unclassified sequences</taxon>
        <taxon>metagenomes</taxon>
        <taxon>organismal metagenomes</taxon>
    </lineage>
</organism>